<dbReference type="SMR" id="A0A0F3Q9I0"/>
<organism evidence="8 9">
    <name type="scientific">Rickettsia bellii str. RML An4</name>
    <dbReference type="NCBI Taxonomy" id="1359193"/>
    <lineage>
        <taxon>Bacteria</taxon>
        <taxon>Pseudomonadati</taxon>
        <taxon>Pseudomonadota</taxon>
        <taxon>Alphaproteobacteria</taxon>
        <taxon>Rickettsiales</taxon>
        <taxon>Rickettsiaceae</taxon>
        <taxon>Rickettsieae</taxon>
        <taxon>Rickettsia</taxon>
        <taxon>belli group</taxon>
    </lineage>
</organism>
<sequence length="156" mass="18041">MSSNKINKKSIARIAAIQAIYQHMLRNNDNIDDIIENVLSFYRNDTSMTDSPIKISLTISHFKMLVKLVFENIDKIDEIISNHLVNDKNQNHIPILLQALLRSGICELLFFPDIPTKVIINEYTDIANDMLNDHEIGFVNSILDKIAHENKRFYDK</sequence>
<evidence type="ECO:0000256" key="4">
    <source>
        <dbReference type="ARBA" id="ARBA00023015"/>
    </source>
</evidence>
<keyword evidence="4 6" id="KW-0805">Transcription regulation</keyword>
<keyword evidence="2 6" id="KW-0889">Transcription antitermination</keyword>
<evidence type="ECO:0000256" key="1">
    <source>
        <dbReference type="ARBA" id="ARBA00005952"/>
    </source>
</evidence>
<dbReference type="PANTHER" id="PTHR11078:SF3">
    <property type="entry name" value="ANTITERMINATION NUSB DOMAIN-CONTAINING PROTEIN"/>
    <property type="match status" value="1"/>
</dbReference>
<dbReference type="InterPro" id="IPR006027">
    <property type="entry name" value="NusB_RsmB_TIM44"/>
</dbReference>
<dbReference type="EMBL" id="LAOI01000001">
    <property type="protein sequence ID" value="KJV89225.1"/>
    <property type="molecule type" value="Genomic_DNA"/>
</dbReference>
<proteinExistence type="inferred from homology"/>
<accession>A0A0F3Q9I0</accession>
<reference evidence="8 9" key="1">
    <citation type="submission" date="2015-02" db="EMBL/GenBank/DDBJ databases">
        <title>Genome Sequencing of Rickettsiales.</title>
        <authorList>
            <person name="Daugherty S.C."/>
            <person name="Su Q."/>
            <person name="Abolude K."/>
            <person name="Beier-Sexton M."/>
            <person name="Carlyon J.A."/>
            <person name="Carter R."/>
            <person name="Day N.P."/>
            <person name="Dumler S.J."/>
            <person name="Dyachenko V."/>
            <person name="Godinez A."/>
            <person name="Kurtti T.J."/>
            <person name="Lichay M."/>
            <person name="Mullins K.E."/>
            <person name="Ott S."/>
            <person name="Pappas-Brown V."/>
            <person name="Paris D.H."/>
            <person name="Patel P."/>
            <person name="Richards A.L."/>
            <person name="Sadzewicz L."/>
            <person name="Sears K."/>
            <person name="Seidman D."/>
            <person name="Sengamalay N."/>
            <person name="Stenos J."/>
            <person name="Tallon L.J."/>
            <person name="Vincent G."/>
            <person name="Fraser C.M."/>
            <person name="Munderloh U."/>
            <person name="Dunning-Hotopp J.C."/>
        </authorList>
    </citation>
    <scope>NUCLEOTIDE SEQUENCE [LARGE SCALE GENOMIC DNA]</scope>
    <source>
        <strain evidence="8 9">RML An4</strain>
    </source>
</reference>
<dbReference type="GO" id="GO:0005829">
    <property type="term" value="C:cytosol"/>
    <property type="evidence" value="ECO:0007669"/>
    <property type="project" value="TreeGrafter"/>
</dbReference>
<dbReference type="GO" id="GO:0031564">
    <property type="term" value="P:transcription antitermination"/>
    <property type="evidence" value="ECO:0007669"/>
    <property type="project" value="UniProtKB-KW"/>
</dbReference>
<keyword evidence="9" id="KW-1185">Reference proteome</keyword>
<keyword evidence="5 6" id="KW-0804">Transcription</keyword>
<evidence type="ECO:0000313" key="9">
    <source>
        <dbReference type="Proteomes" id="UP000033661"/>
    </source>
</evidence>
<comment type="caution">
    <text evidence="8">The sequence shown here is derived from an EMBL/GenBank/DDBJ whole genome shotgun (WGS) entry which is preliminary data.</text>
</comment>
<dbReference type="InterPro" id="IPR035926">
    <property type="entry name" value="NusB-like_sf"/>
</dbReference>
<evidence type="ECO:0000256" key="2">
    <source>
        <dbReference type="ARBA" id="ARBA00022814"/>
    </source>
</evidence>
<dbReference type="RefSeq" id="WP_011477778.1">
    <property type="nucleotide sequence ID" value="NZ_LAOI01000001.1"/>
</dbReference>
<evidence type="ECO:0000259" key="7">
    <source>
        <dbReference type="Pfam" id="PF01029"/>
    </source>
</evidence>
<dbReference type="HAMAP" id="MF_00073">
    <property type="entry name" value="NusB"/>
    <property type="match status" value="1"/>
</dbReference>
<evidence type="ECO:0000313" key="8">
    <source>
        <dbReference type="EMBL" id="KJV89225.1"/>
    </source>
</evidence>
<comment type="function">
    <text evidence="6">Involved in transcription antitermination. Required for transcription of ribosomal RNA (rRNA) genes. Binds specifically to the boxA antiterminator sequence of the ribosomal RNA (rrn) operons.</text>
</comment>
<name>A0A0F3Q9I0_RICBE</name>
<dbReference type="PANTHER" id="PTHR11078">
    <property type="entry name" value="N UTILIZATION SUBSTANCE PROTEIN B-RELATED"/>
    <property type="match status" value="1"/>
</dbReference>
<evidence type="ECO:0000256" key="5">
    <source>
        <dbReference type="ARBA" id="ARBA00023163"/>
    </source>
</evidence>
<dbReference type="SUPFAM" id="SSF48013">
    <property type="entry name" value="NusB-like"/>
    <property type="match status" value="1"/>
</dbReference>
<comment type="similarity">
    <text evidence="1 6">Belongs to the NusB family.</text>
</comment>
<gene>
    <name evidence="6 8" type="primary">nusB</name>
    <name evidence="8" type="ORF">RBEAN4_0195</name>
</gene>
<dbReference type="PATRIC" id="fig|1359193.3.peg.186"/>
<feature type="domain" description="NusB/RsmB/TIM44" evidence="7">
    <location>
        <begin position="11"/>
        <end position="147"/>
    </location>
</feature>
<dbReference type="NCBIfam" id="TIGR01951">
    <property type="entry name" value="nusB"/>
    <property type="match status" value="1"/>
</dbReference>
<protein>
    <recommendedName>
        <fullName evidence="6">Transcription antitermination protein NusB</fullName>
    </recommendedName>
    <alternativeName>
        <fullName evidence="6">Antitermination factor NusB</fullName>
    </alternativeName>
</protein>
<dbReference type="Proteomes" id="UP000033661">
    <property type="component" value="Unassembled WGS sequence"/>
</dbReference>
<dbReference type="InterPro" id="IPR011605">
    <property type="entry name" value="NusB_fam"/>
</dbReference>
<dbReference type="AlphaFoldDB" id="A0A0F3Q9I0"/>
<evidence type="ECO:0000256" key="6">
    <source>
        <dbReference type="HAMAP-Rule" id="MF_00073"/>
    </source>
</evidence>
<evidence type="ECO:0000256" key="3">
    <source>
        <dbReference type="ARBA" id="ARBA00022884"/>
    </source>
</evidence>
<dbReference type="Pfam" id="PF01029">
    <property type="entry name" value="NusB"/>
    <property type="match status" value="1"/>
</dbReference>
<dbReference type="Gene3D" id="1.10.940.10">
    <property type="entry name" value="NusB-like"/>
    <property type="match status" value="1"/>
</dbReference>
<dbReference type="GO" id="GO:0003723">
    <property type="term" value="F:RNA binding"/>
    <property type="evidence" value="ECO:0007669"/>
    <property type="project" value="UniProtKB-UniRule"/>
</dbReference>
<keyword evidence="3 6" id="KW-0694">RNA-binding</keyword>
<dbReference type="GO" id="GO:0006353">
    <property type="term" value="P:DNA-templated transcription termination"/>
    <property type="evidence" value="ECO:0007669"/>
    <property type="project" value="UniProtKB-UniRule"/>
</dbReference>